<proteinExistence type="inferred from homology"/>
<sequence length="309" mass="33175">MIQVKSSCVRADPDQGRSPGLAALWRRITETAMLKDILVPQLWGDISTAALRIACSIAAPSHGRVTALVGGSVASSIADAREYRPTGDYRSMCDSVAAAADEATRASEIELASSDVSWDIRRNSAYWLIASEIAIRHARYADLLVIEQPRAGLSSRRQFFSEVLSGAGRPVVLVPDSALALASAPHIAIAWNASREGTRALHDAMPLLRSAGSVEVLMIDEGLEERTHVGHSQAELTAHLARHGVAVEIVRRTCSGASVGQLIAERVREAGADLVVAGGYSHPHLMEQRFGGVTQYLVENARVPVFFSH</sequence>
<dbReference type="PANTHER" id="PTHR46268">
    <property type="entry name" value="STRESS RESPONSE PROTEIN NHAX"/>
    <property type="match status" value="1"/>
</dbReference>
<comment type="similarity">
    <text evidence="1">Belongs to the universal stress protein A family.</text>
</comment>
<evidence type="ECO:0000259" key="2">
    <source>
        <dbReference type="Pfam" id="PF00582"/>
    </source>
</evidence>
<dbReference type="Pfam" id="PF00582">
    <property type="entry name" value="Usp"/>
    <property type="match status" value="1"/>
</dbReference>
<evidence type="ECO:0000256" key="1">
    <source>
        <dbReference type="ARBA" id="ARBA00008791"/>
    </source>
</evidence>
<dbReference type="STRING" id="84531.LA76x_2891"/>
<dbReference type="Proteomes" id="UP000060787">
    <property type="component" value="Chromosome"/>
</dbReference>
<reference evidence="3 4" key="1">
    <citation type="journal article" date="2015" name="BMC Genomics">
        <title>Comparative genomics and metabolic profiling of the genus Lysobacter.</title>
        <authorList>
            <person name="de Bruijn I."/>
            <person name="Cheng X."/>
            <person name="de Jager V."/>
            <person name="Exposito R.G."/>
            <person name="Watrous J."/>
            <person name="Patel N."/>
            <person name="Postma J."/>
            <person name="Dorrestein P.C."/>
            <person name="Kobayashi D."/>
            <person name="Raaijmakers J.M."/>
        </authorList>
    </citation>
    <scope>NUCLEOTIDE SEQUENCE [LARGE SCALE GENOMIC DNA]</scope>
    <source>
        <strain evidence="3 4">76</strain>
    </source>
</reference>
<organism evidence="3 4">
    <name type="scientific">Lysobacter antibioticus</name>
    <dbReference type="NCBI Taxonomy" id="84531"/>
    <lineage>
        <taxon>Bacteria</taxon>
        <taxon>Pseudomonadati</taxon>
        <taxon>Pseudomonadota</taxon>
        <taxon>Gammaproteobacteria</taxon>
        <taxon>Lysobacterales</taxon>
        <taxon>Lysobacteraceae</taxon>
        <taxon>Lysobacter</taxon>
    </lineage>
</organism>
<dbReference type="SUPFAM" id="SSF52402">
    <property type="entry name" value="Adenine nucleotide alpha hydrolases-like"/>
    <property type="match status" value="2"/>
</dbReference>
<keyword evidence="4" id="KW-1185">Reference proteome</keyword>
<name>A0A0S2FC52_LYSAN</name>
<dbReference type="CDD" id="cd00293">
    <property type="entry name" value="USP-like"/>
    <property type="match status" value="1"/>
</dbReference>
<dbReference type="EMBL" id="CP011129">
    <property type="protein sequence ID" value="ALN81021.1"/>
    <property type="molecule type" value="Genomic_DNA"/>
</dbReference>
<gene>
    <name evidence="3" type="ORF">LA76x_2891</name>
</gene>
<accession>A0A0S2FC52</accession>
<evidence type="ECO:0000313" key="4">
    <source>
        <dbReference type="Proteomes" id="UP000060787"/>
    </source>
</evidence>
<dbReference type="InterPro" id="IPR006016">
    <property type="entry name" value="UspA"/>
</dbReference>
<feature type="domain" description="UspA" evidence="2">
    <location>
        <begin position="220"/>
        <end position="306"/>
    </location>
</feature>
<dbReference type="AlphaFoldDB" id="A0A0S2FC52"/>
<evidence type="ECO:0000313" key="3">
    <source>
        <dbReference type="EMBL" id="ALN81021.1"/>
    </source>
</evidence>
<dbReference type="PATRIC" id="fig|84531.8.peg.2903"/>
<protein>
    <submittedName>
        <fullName evidence="3">Universal stress family protein</fullName>
    </submittedName>
</protein>
<dbReference type="KEGG" id="lab:LA76x_2891"/>
<dbReference type="Gene3D" id="3.40.50.12370">
    <property type="match status" value="1"/>
</dbReference>
<dbReference type="PANTHER" id="PTHR46268:SF15">
    <property type="entry name" value="UNIVERSAL STRESS PROTEIN HP_0031"/>
    <property type="match status" value="1"/>
</dbReference>